<proteinExistence type="predicted"/>
<accession>A0A414B847</accession>
<reference evidence="1 2" key="1">
    <citation type="submission" date="2018-08" db="EMBL/GenBank/DDBJ databases">
        <title>A genome reference for cultivated species of the human gut microbiota.</title>
        <authorList>
            <person name="Zou Y."/>
            <person name="Xue W."/>
            <person name="Luo G."/>
        </authorList>
    </citation>
    <scope>NUCLEOTIDE SEQUENCE [LARGE SCALE GENOMIC DNA]</scope>
    <source>
        <strain evidence="1 2">AM34-3LB</strain>
    </source>
</reference>
<sequence length="100" mass="11185">MNSVSEESRKCVEKHMEELKGGYKGVCPVCGKTIRICKSIRIEMGANTGSGICPGCKKLLHMTFNEERKEMNLERFKDYQKRHGKECEANAKTDGKGSGI</sequence>
<gene>
    <name evidence="1" type="ORF">DW833_03780</name>
</gene>
<evidence type="ECO:0000313" key="1">
    <source>
        <dbReference type="EMBL" id="RHC66969.1"/>
    </source>
</evidence>
<organism evidence="1 2">
    <name type="scientific">Anaerobutyricum hallii</name>
    <dbReference type="NCBI Taxonomy" id="39488"/>
    <lineage>
        <taxon>Bacteria</taxon>
        <taxon>Bacillati</taxon>
        <taxon>Bacillota</taxon>
        <taxon>Clostridia</taxon>
        <taxon>Lachnospirales</taxon>
        <taxon>Lachnospiraceae</taxon>
        <taxon>Anaerobutyricum</taxon>
    </lineage>
</organism>
<dbReference type="EMBL" id="QSID01000003">
    <property type="protein sequence ID" value="RHC66969.1"/>
    <property type="molecule type" value="Genomic_DNA"/>
</dbReference>
<dbReference type="Proteomes" id="UP000284621">
    <property type="component" value="Unassembled WGS sequence"/>
</dbReference>
<keyword evidence="2" id="KW-1185">Reference proteome</keyword>
<dbReference type="AlphaFoldDB" id="A0A414B847"/>
<protein>
    <submittedName>
        <fullName evidence="1">Uncharacterized protein</fullName>
    </submittedName>
</protein>
<dbReference type="RefSeq" id="WP_118380623.1">
    <property type="nucleotide sequence ID" value="NZ_CABJFJ010000003.1"/>
</dbReference>
<name>A0A414B847_9FIRM</name>
<evidence type="ECO:0000313" key="2">
    <source>
        <dbReference type="Proteomes" id="UP000284621"/>
    </source>
</evidence>
<comment type="caution">
    <text evidence="1">The sequence shown here is derived from an EMBL/GenBank/DDBJ whole genome shotgun (WGS) entry which is preliminary data.</text>
</comment>